<evidence type="ECO:0000256" key="2">
    <source>
        <dbReference type="ARBA" id="ARBA00022448"/>
    </source>
</evidence>
<protein>
    <recommendedName>
        <fullName evidence="4">Exocyst subunit Exo70 family protein</fullName>
    </recommendedName>
</protein>
<name>A0AA39VPJ1_ACESA</name>
<dbReference type="GO" id="GO:0015031">
    <property type="term" value="P:protein transport"/>
    <property type="evidence" value="ECO:0007669"/>
    <property type="project" value="UniProtKB-KW"/>
</dbReference>
<reference evidence="7" key="2">
    <citation type="submission" date="2023-06" db="EMBL/GenBank/DDBJ databases">
        <authorList>
            <person name="Swenson N.G."/>
            <person name="Wegrzyn J.L."/>
            <person name="Mcevoy S.L."/>
        </authorList>
    </citation>
    <scope>NUCLEOTIDE SEQUENCE</scope>
    <source>
        <strain evidence="7">NS2018</strain>
        <tissue evidence="7">Leaf</tissue>
    </source>
</reference>
<accession>A0AA39VPJ1</accession>
<dbReference type="AlphaFoldDB" id="A0AA39VPJ1"/>
<feature type="region of interest" description="Disordered" evidence="5">
    <location>
        <begin position="171"/>
        <end position="195"/>
    </location>
</feature>
<dbReference type="Proteomes" id="UP001168877">
    <property type="component" value="Unassembled WGS sequence"/>
</dbReference>
<sequence>MVVGVAGMESLSLSEKAVKMRESLLKSQTITDNVVSILGSFDHRLSALETAMRPTQIRTHAIRKAHENIDKTLKSAEIVLTQFDISRKAEAKILRGPHEDVESYLEAIDQLRRNISFFSSNKGYKNSEGVITQVNNLLTKAISKLEEEFKQLLASYSKPLEPDRLFECLPNSMRPSAGSPGHHGHHGDSAHKNHSEQNIDLETAVLNPPTLIPPRILPLLHDLAQQMVQAGHQQQLIRIYRDTRSSVLEESLRKLGVEKLSKEDVQKMPWEVLEAKIGNWIHFMRIAVKLLFAGERQVCNQIFEGFESLSDQCFAEVTTSSVSVLLSFGEAIARSKRSPEKLFVLLDMYEIMRELHEEIESVFKGKACSDIRESAVGLTKRLAQTAQDTFGDFEEAVEKDATKTAVLDGTVHPLTSYVINYVKFLFDYQNTLKQLFQEFVKGDETNSQLASVTMRIMQALQTNLDGKSKQYKDPALTHLFLMNNIHYMVRSVRRSEAKDLLGDDWVQRYRRIVQQHANQYKRNAWSKILQCLSVQGLTSSGGGSNVGGDGGNSSGVSRQMVKERFKMFNSQFEELHVKQSQWTVPDTELRESLRLAVAEVLLPAYRSFVKRFGPLVESGKNPQKYIRYSAEDLERMLGEFFEGKTLNEPKR</sequence>
<keyword evidence="4" id="KW-0653">Protein transport</keyword>
<dbReference type="InterPro" id="IPR004140">
    <property type="entry name" value="Exo70"/>
</dbReference>
<keyword evidence="3 4" id="KW-0268">Exocytosis</keyword>
<comment type="similarity">
    <text evidence="1 4">Belongs to the EXO70 family.</text>
</comment>
<organism evidence="7 8">
    <name type="scientific">Acer saccharum</name>
    <name type="common">Sugar maple</name>
    <dbReference type="NCBI Taxonomy" id="4024"/>
    <lineage>
        <taxon>Eukaryota</taxon>
        <taxon>Viridiplantae</taxon>
        <taxon>Streptophyta</taxon>
        <taxon>Embryophyta</taxon>
        <taxon>Tracheophyta</taxon>
        <taxon>Spermatophyta</taxon>
        <taxon>Magnoliopsida</taxon>
        <taxon>eudicotyledons</taxon>
        <taxon>Gunneridae</taxon>
        <taxon>Pentapetalae</taxon>
        <taxon>rosids</taxon>
        <taxon>malvids</taxon>
        <taxon>Sapindales</taxon>
        <taxon>Sapindaceae</taxon>
        <taxon>Hippocastanoideae</taxon>
        <taxon>Acereae</taxon>
        <taxon>Acer</taxon>
    </lineage>
</organism>
<dbReference type="GO" id="GO:0005546">
    <property type="term" value="F:phosphatidylinositol-4,5-bisphosphate binding"/>
    <property type="evidence" value="ECO:0007669"/>
    <property type="project" value="InterPro"/>
</dbReference>
<dbReference type="PANTHER" id="PTHR12542">
    <property type="entry name" value="EXOCYST COMPLEX PROTEIN EXO70"/>
    <property type="match status" value="1"/>
</dbReference>
<feature type="domain" description="Exocyst complex subunit Exo70 C-terminal" evidence="6">
    <location>
        <begin position="279"/>
        <end position="638"/>
    </location>
</feature>
<comment type="caution">
    <text evidence="7">The sequence shown here is derived from an EMBL/GenBank/DDBJ whole genome shotgun (WGS) entry which is preliminary data.</text>
</comment>
<evidence type="ECO:0000313" key="8">
    <source>
        <dbReference type="Proteomes" id="UP001168877"/>
    </source>
</evidence>
<dbReference type="Pfam" id="PF03081">
    <property type="entry name" value="Exo70_C"/>
    <property type="match status" value="1"/>
</dbReference>
<keyword evidence="8" id="KW-1185">Reference proteome</keyword>
<feature type="compositionally biased region" description="Basic and acidic residues" evidence="5">
    <location>
        <begin position="186"/>
        <end position="195"/>
    </location>
</feature>
<dbReference type="GO" id="GO:0006887">
    <property type="term" value="P:exocytosis"/>
    <property type="evidence" value="ECO:0007669"/>
    <property type="project" value="UniProtKB-KW"/>
</dbReference>
<evidence type="ECO:0000259" key="6">
    <source>
        <dbReference type="Pfam" id="PF03081"/>
    </source>
</evidence>
<evidence type="ECO:0000313" key="7">
    <source>
        <dbReference type="EMBL" id="KAK0593424.1"/>
    </source>
</evidence>
<dbReference type="EMBL" id="JAUESC010000380">
    <property type="protein sequence ID" value="KAK0593424.1"/>
    <property type="molecule type" value="Genomic_DNA"/>
</dbReference>
<proteinExistence type="inferred from homology"/>
<dbReference type="Gene3D" id="1.20.1280.170">
    <property type="entry name" value="Exocyst complex component Exo70"/>
    <property type="match status" value="1"/>
</dbReference>
<gene>
    <name evidence="7" type="ORF">LWI29_036454</name>
</gene>
<dbReference type="SUPFAM" id="SSF74788">
    <property type="entry name" value="Cullin repeat-like"/>
    <property type="match status" value="1"/>
</dbReference>
<evidence type="ECO:0000256" key="3">
    <source>
        <dbReference type="ARBA" id="ARBA00022483"/>
    </source>
</evidence>
<dbReference type="PANTHER" id="PTHR12542:SF41">
    <property type="entry name" value="EXOCYST COMPLEX COMPONENT 7"/>
    <property type="match status" value="1"/>
</dbReference>
<keyword evidence="2 4" id="KW-0813">Transport</keyword>
<dbReference type="InterPro" id="IPR046364">
    <property type="entry name" value="Exo70_C"/>
</dbReference>
<evidence type="ECO:0000256" key="4">
    <source>
        <dbReference type="RuleBase" id="RU365026"/>
    </source>
</evidence>
<evidence type="ECO:0000256" key="5">
    <source>
        <dbReference type="SAM" id="MobiDB-lite"/>
    </source>
</evidence>
<evidence type="ECO:0000256" key="1">
    <source>
        <dbReference type="ARBA" id="ARBA00006756"/>
    </source>
</evidence>
<dbReference type="InterPro" id="IPR016159">
    <property type="entry name" value="Cullin_repeat-like_dom_sf"/>
</dbReference>
<dbReference type="GO" id="GO:0000145">
    <property type="term" value="C:exocyst"/>
    <property type="evidence" value="ECO:0007669"/>
    <property type="project" value="InterPro"/>
</dbReference>
<comment type="function">
    <text evidence="4">Component of the exocyst complex.</text>
</comment>
<dbReference type="Pfam" id="PF20669">
    <property type="entry name" value="Exo70_N"/>
    <property type="match status" value="1"/>
</dbReference>
<reference evidence="7" key="1">
    <citation type="journal article" date="2022" name="Plant J.">
        <title>Strategies of tolerance reflected in two North American maple genomes.</title>
        <authorList>
            <person name="McEvoy S.L."/>
            <person name="Sezen U.U."/>
            <person name="Trouern-Trend A."/>
            <person name="McMahon S.M."/>
            <person name="Schaberg P.G."/>
            <person name="Yang J."/>
            <person name="Wegrzyn J.L."/>
            <person name="Swenson N.G."/>
        </authorList>
    </citation>
    <scope>NUCLEOTIDE SEQUENCE</scope>
    <source>
        <strain evidence="7">NS2018</strain>
    </source>
</reference>